<dbReference type="PROSITE" id="PS50878">
    <property type="entry name" value="RT_POL"/>
    <property type="match status" value="1"/>
</dbReference>
<evidence type="ECO:0000313" key="2">
    <source>
        <dbReference type="EMBL" id="UYV60417.1"/>
    </source>
</evidence>
<organism evidence="2 3">
    <name type="scientific">Cordylochernes scorpioides</name>
    <dbReference type="NCBI Taxonomy" id="51811"/>
    <lineage>
        <taxon>Eukaryota</taxon>
        <taxon>Metazoa</taxon>
        <taxon>Ecdysozoa</taxon>
        <taxon>Arthropoda</taxon>
        <taxon>Chelicerata</taxon>
        <taxon>Arachnida</taxon>
        <taxon>Pseudoscorpiones</taxon>
        <taxon>Cheliferoidea</taxon>
        <taxon>Chernetidae</taxon>
        <taxon>Cordylochernes</taxon>
    </lineage>
</organism>
<evidence type="ECO:0000313" key="3">
    <source>
        <dbReference type="Proteomes" id="UP001235939"/>
    </source>
</evidence>
<dbReference type="InterPro" id="IPR000477">
    <property type="entry name" value="RT_dom"/>
</dbReference>
<dbReference type="InterPro" id="IPR050951">
    <property type="entry name" value="Retrovirus_Pol_polyprotein"/>
</dbReference>
<dbReference type="InterPro" id="IPR043502">
    <property type="entry name" value="DNA/RNA_pol_sf"/>
</dbReference>
<dbReference type="CDD" id="cd01647">
    <property type="entry name" value="RT_LTR"/>
    <property type="match status" value="1"/>
</dbReference>
<dbReference type="SUPFAM" id="SSF56672">
    <property type="entry name" value="DNA/RNA polymerases"/>
    <property type="match status" value="1"/>
</dbReference>
<dbReference type="InterPro" id="IPR043128">
    <property type="entry name" value="Rev_trsase/Diguanyl_cyclase"/>
</dbReference>
<dbReference type="Pfam" id="PF00078">
    <property type="entry name" value="RVT_1"/>
    <property type="match status" value="1"/>
</dbReference>
<dbReference type="Gene3D" id="3.10.10.10">
    <property type="entry name" value="HIV Type 1 Reverse Transcriptase, subunit A, domain 1"/>
    <property type="match status" value="1"/>
</dbReference>
<protein>
    <recommendedName>
        <fullName evidence="1">Reverse transcriptase domain-containing protein</fullName>
    </recommendedName>
</protein>
<evidence type="ECO:0000259" key="1">
    <source>
        <dbReference type="PROSITE" id="PS50878"/>
    </source>
</evidence>
<dbReference type="PANTHER" id="PTHR37984">
    <property type="entry name" value="PROTEIN CBG26694"/>
    <property type="match status" value="1"/>
</dbReference>
<gene>
    <name evidence="2" type="ORF">LAZ67_1001091</name>
</gene>
<dbReference type="EMBL" id="CP092863">
    <property type="protein sequence ID" value="UYV60417.1"/>
    <property type="molecule type" value="Genomic_DNA"/>
</dbReference>
<dbReference type="Gene3D" id="3.30.70.270">
    <property type="match status" value="1"/>
</dbReference>
<accession>A0ABY6JV57</accession>
<sequence>MKDPIGNHYSAKIITETHFKLLRARTKGCFSHIRILTKSVKGLLFHLSMHLTVQDMADFLRRITENIKKQDITITARHNKKLTHWSKKYNFKLAPNNALQTIVNFSSFQPTTEHINILSKGFKYRPQAKADAITIIAGVESSIFRLNHQEKFRIRQHTAAVLSDHNQTQHTYQINKNVLRSLTTNKDITITKSDKGSLTVIMNTAEYISKMDTILVDPLTFTPISIDDQNTATSSFKKEINSLLRKKIISSEECKNILSNIMSNAYIYGLPKLHKEGIPLRPIIAYHLSPAAPLATYLAKILAPMLRDSDSPTTISSIPVFIVHVVQAMIIMVGRSRRLLLLLVPDFRSVLIWRERGTINSPANLRERNCRGVSGMFERFDENLENVENYIYRLKQFMLISKTKEDFKTPFLISCIGPKYFGILRNLVFPEEVDQVPFDKLCKILLKHFNPKTNIIYERFVFQKMDQKSGEAISKYIIRLKEQAQRCNFGDFLQESLRDRFVAGIIDTPTQKKLLQEEGLTFEGALDIALSAESADNDLNNLKRSEDAHRSPQHLHAINNPCKHCGRDFLNLFNISFNYLHKLDSFSIDSLLNDYESIFECKSDPIKGIKCHLDVRADFIPKFYKFRQVPFALKQLVENEIDKLVDLNILSPIDKSDCASPLVCVAKPNGQIRLCADFKKSLNPYLEDVKYPIPNIDSVLSNFQGKKLFTKLDLSKAYHQIEMDDISKKYLVVSTHKGLYKYNRLAFGIKTASEIFQKTMESFFSGIRDVYIYFDDILIASEDLESHLDILKRTLNILKENNFTINKNKCLFVKNEIEYLGHKINELVMRNDVLNHSGLLSLTAEKTDNRPREKSLCNGRIRFIVFTIESGRQRLTVKWCPWIANQRQQLLIMETYGLNIDTNPADVESDERNGQMMSIKRLIKSFEETGSLETKPRSGRPSTCKSVAVTVLQNAEAIETLSTYGEDLMKSLLILLVVPLAWAGYDGGDGGYGGGHGGGHGGGDGGYGGGAGGYGGGHGGGDGGYGGGDGGYGGGHGGGDGGYGGGHGGGDGGYGGGHGGGDGGYGGGDHYGGDWHVPPVKYIVKEHPKLITIPHHVPVPKIVHIPKTVPVYKPVPVPKPYPVHEVVHVIKHIPKVVHVPHEVPIHKPVPVPKPYPVPKIIKVPKPYVVHVPKHVPVPKPYPVHVPVEIPKPYIVPIHKSVPIPVPKPVHVEVEVIKEKPVIIKKPVPV</sequence>
<feature type="domain" description="Reverse transcriptase" evidence="1">
    <location>
        <begin position="646"/>
        <end position="824"/>
    </location>
</feature>
<keyword evidence="3" id="KW-1185">Reference proteome</keyword>
<dbReference type="Proteomes" id="UP001235939">
    <property type="component" value="Chromosome 01"/>
</dbReference>
<reference evidence="2 3" key="1">
    <citation type="submission" date="2022-01" db="EMBL/GenBank/DDBJ databases">
        <title>A chromosomal length assembly of Cordylochernes scorpioides.</title>
        <authorList>
            <person name="Zeh D."/>
            <person name="Zeh J."/>
        </authorList>
    </citation>
    <scope>NUCLEOTIDE SEQUENCE [LARGE SCALE GENOMIC DNA]</scope>
    <source>
        <strain evidence="2">IN4F17</strain>
        <tissue evidence="2">Whole Body</tissue>
    </source>
</reference>
<dbReference type="PANTHER" id="PTHR37984:SF5">
    <property type="entry name" value="PROTEIN NYNRIN-LIKE"/>
    <property type="match status" value="1"/>
</dbReference>
<name>A0ABY6JV57_9ARAC</name>
<proteinExistence type="predicted"/>